<reference evidence="3" key="1">
    <citation type="journal article" date="2014" name="Genome Announc.">
        <title>Genome sequence and annotation of Acremonium chrysogenum, producer of the beta-lactam antibiotic cephalosporin C.</title>
        <authorList>
            <person name="Terfehr D."/>
            <person name="Dahlmann T.A."/>
            <person name="Specht T."/>
            <person name="Zadra I."/>
            <person name="Kuernsteiner H."/>
            <person name="Kueck U."/>
        </authorList>
    </citation>
    <scope>NUCLEOTIDE SEQUENCE [LARGE SCALE GENOMIC DNA]</scope>
    <source>
        <strain evidence="3">ATCC 11550 / CBS 779.69 / DSM 880 / IAM 14645 / JCM 23072 / IMI 49137</strain>
    </source>
</reference>
<dbReference type="Proteomes" id="UP000029964">
    <property type="component" value="Unassembled WGS sequence"/>
</dbReference>
<comment type="caution">
    <text evidence="2">The sequence shown here is derived from an EMBL/GenBank/DDBJ whole genome shotgun (WGS) entry which is preliminary data.</text>
</comment>
<dbReference type="Pfam" id="PF00561">
    <property type="entry name" value="Abhydrolase_1"/>
    <property type="match status" value="1"/>
</dbReference>
<dbReference type="InterPro" id="IPR029058">
    <property type="entry name" value="AB_hydrolase_fold"/>
</dbReference>
<evidence type="ECO:0000313" key="3">
    <source>
        <dbReference type="Proteomes" id="UP000029964"/>
    </source>
</evidence>
<dbReference type="SUPFAM" id="SSF53474">
    <property type="entry name" value="alpha/beta-Hydrolases"/>
    <property type="match status" value="1"/>
</dbReference>
<accession>A0A086TBW3</accession>
<dbReference type="InterPro" id="IPR000073">
    <property type="entry name" value="AB_hydrolase_1"/>
</dbReference>
<dbReference type="PANTHER" id="PTHR11440">
    <property type="entry name" value="LECITHIN-CHOLESTEROL ACYLTRANSFERASE-RELATED"/>
    <property type="match status" value="1"/>
</dbReference>
<dbReference type="Gene3D" id="3.40.50.1820">
    <property type="entry name" value="alpha/beta hydrolase"/>
    <property type="match status" value="1"/>
</dbReference>
<evidence type="ECO:0000313" key="2">
    <source>
        <dbReference type="EMBL" id="KFH46845.1"/>
    </source>
</evidence>
<dbReference type="EMBL" id="JPKY01000015">
    <property type="protein sequence ID" value="KFH46845.1"/>
    <property type="molecule type" value="Genomic_DNA"/>
</dbReference>
<dbReference type="STRING" id="857340.A0A086TBW3"/>
<sequence>MSTWLLRRNAPIRRLNGPASKPRLPPAATRQQPCRTLSSSTYALHRDGDPRIRDLGREISDDFATVRDTYATPRYPIVLAHGLLGFSELQLTRYLPAVQYWYGIKDALAAQGATVLCASVPPSSSIEDRAAKLRDDIDASTRTTDGSRAEKVNIIAHSMGGLDARYMIRHLPPRTAEVASLVTVSTPHRGSHFADAVLDEDAADGPLYLPRLYGLLERAGLDTAAFAQLTRAYMTGTFNPATPDRDSVQYFSYGARCDEPPLLSPFRRSWQLIRDAEGANDGLVSVESSQWGAYRGTLVGVSHLDLINWSNRVRWTLREWMGMKRNFNAIAFYLDIADMLAKEGY</sequence>
<name>A0A086TBW3_HAPC1</name>
<feature type="domain" description="AB hydrolase-1" evidence="1">
    <location>
        <begin position="75"/>
        <end position="195"/>
    </location>
</feature>
<dbReference type="HOGENOM" id="CLU_015737_0_0_1"/>
<protein>
    <submittedName>
        <fullName evidence="2">Lipase-like protein</fullName>
    </submittedName>
</protein>
<dbReference type="AlphaFoldDB" id="A0A086TBW3"/>
<evidence type="ECO:0000259" key="1">
    <source>
        <dbReference type="Pfam" id="PF00561"/>
    </source>
</evidence>
<keyword evidence="3" id="KW-1185">Reference proteome</keyword>
<proteinExistence type="predicted"/>
<organism evidence="2 3">
    <name type="scientific">Hapsidospora chrysogenum (strain ATCC 11550 / CBS 779.69 / DSM 880 / IAM 14645 / JCM 23072 / IMI 49137)</name>
    <name type="common">Acremonium chrysogenum</name>
    <dbReference type="NCBI Taxonomy" id="857340"/>
    <lineage>
        <taxon>Eukaryota</taxon>
        <taxon>Fungi</taxon>
        <taxon>Dikarya</taxon>
        <taxon>Ascomycota</taxon>
        <taxon>Pezizomycotina</taxon>
        <taxon>Sordariomycetes</taxon>
        <taxon>Hypocreomycetidae</taxon>
        <taxon>Hypocreales</taxon>
        <taxon>Bionectriaceae</taxon>
        <taxon>Hapsidospora</taxon>
    </lineage>
</organism>
<gene>
    <name evidence="2" type="ORF">ACRE_023600</name>
</gene>
<dbReference type="OrthoDB" id="5592486at2759"/>